<dbReference type="PANTHER" id="PTHR34131:SF3">
    <property type="entry name" value="(RAP ANNOTATION RELEASE2) GALACTOSE-BINDING LIKE DOMAIN CONTAINING PROTEIN"/>
    <property type="match status" value="1"/>
</dbReference>
<comment type="caution">
    <text evidence="1">The sequence shown here is derived from an EMBL/GenBank/DDBJ whole genome shotgun (WGS) entry which is preliminary data.</text>
</comment>
<dbReference type="EMBL" id="MU069598">
    <property type="protein sequence ID" value="KAF5837907.1"/>
    <property type="molecule type" value="Genomic_DNA"/>
</dbReference>
<proteinExistence type="predicted"/>
<keyword evidence="2" id="KW-1185">Reference proteome</keyword>
<organism evidence="1 2">
    <name type="scientific">Dunaliella salina</name>
    <name type="common">Green alga</name>
    <name type="synonym">Protococcus salinus</name>
    <dbReference type="NCBI Taxonomy" id="3046"/>
    <lineage>
        <taxon>Eukaryota</taxon>
        <taxon>Viridiplantae</taxon>
        <taxon>Chlorophyta</taxon>
        <taxon>core chlorophytes</taxon>
        <taxon>Chlorophyceae</taxon>
        <taxon>CS clade</taxon>
        <taxon>Chlamydomonadales</taxon>
        <taxon>Dunaliellaceae</taxon>
        <taxon>Dunaliella</taxon>
    </lineage>
</organism>
<gene>
    <name evidence="1" type="ORF">DUNSADRAFT_3684</name>
</gene>
<protein>
    <submittedName>
        <fullName evidence="1">Uncharacterized protein</fullName>
    </submittedName>
</protein>
<reference evidence="1" key="1">
    <citation type="submission" date="2017-08" db="EMBL/GenBank/DDBJ databases">
        <authorList>
            <person name="Polle J.E."/>
            <person name="Barry K."/>
            <person name="Cushman J."/>
            <person name="Schmutz J."/>
            <person name="Tran D."/>
            <person name="Hathwaick L.T."/>
            <person name="Yim W.C."/>
            <person name="Jenkins J."/>
            <person name="Mckie-Krisberg Z.M."/>
            <person name="Prochnik S."/>
            <person name="Lindquist E."/>
            <person name="Dockter R.B."/>
            <person name="Adam C."/>
            <person name="Molina H."/>
            <person name="Bunkerborg J."/>
            <person name="Jin E."/>
            <person name="Buchheim M."/>
            <person name="Magnuson J."/>
        </authorList>
    </citation>
    <scope>NUCLEOTIDE SEQUENCE</scope>
    <source>
        <strain evidence="1">CCAP 19/18</strain>
    </source>
</reference>
<evidence type="ECO:0000313" key="2">
    <source>
        <dbReference type="Proteomes" id="UP000815325"/>
    </source>
</evidence>
<dbReference type="Pfam" id="PF09366">
    <property type="entry name" value="DUF1997"/>
    <property type="match status" value="1"/>
</dbReference>
<dbReference type="InterPro" id="IPR018971">
    <property type="entry name" value="DUF1997"/>
</dbReference>
<name>A0ABQ7GTK2_DUNSA</name>
<accession>A0ABQ7GTK2</accession>
<dbReference type="Proteomes" id="UP000815325">
    <property type="component" value="Unassembled WGS sequence"/>
</dbReference>
<sequence>MMAKSGVPAKLSCNQALLSPRPPRAVRIAAAVRDPATIKREDHLPGKQLKHPVRLQGTHKYTLKVKPGADPSSSFSAYMKTLGQDLSILKMPLGASITKIHGNDYQVVAPCIQLFEKTWLQPTAPTEAESGDGFIGLESKQCNIKGSDNLPNLNDAFNLLVSIRFMYQDGLEPLVTSMVTLAVDLDMPLPFSLTPKPILEGAGSVAFDTTLKIMLDGYMRNLREDYERWRTDPQLRAARAEKAAAAAAAAPT</sequence>
<dbReference type="PANTHER" id="PTHR34131">
    <property type="entry name" value="(RAP ANNOTATION RELEASE2) GALACTOSE-BINDING LIKE DOMAIN CONTAINING PROTEIN"/>
    <property type="match status" value="1"/>
</dbReference>
<evidence type="ECO:0000313" key="1">
    <source>
        <dbReference type="EMBL" id="KAF5837907.1"/>
    </source>
</evidence>